<feature type="signal peptide" evidence="1">
    <location>
        <begin position="1"/>
        <end position="18"/>
    </location>
</feature>
<feature type="chain" id="PRO_5015914994" description="Pili assembly chaperone N-terminal domain-containing protein" evidence="1">
    <location>
        <begin position="19"/>
        <end position="271"/>
    </location>
</feature>
<dbReference type="Proteomes" id="UP000249417">
    <property type="component" value="Unassembled WGS sequence"/>
</dbReference>
<gene>
    <name evidence="2" type="ORF">DI551_01940</name>
</gene>
<reference evidence="2 3" key="1">
    <citation type="submission" date="2017-08" db="EMBL/GenBank/DDBJ databases">
        <title>Infants hospitalized years apart are colonized by the same room-sourced microbial strains.</title>
        <authorList>
            <person name="Brooks B."/>
            <person name="Olm M.R."/>
            <person name="Firek B.A."/>
            <person name="Baker R."/>
            <person name="Thomas B.C."/>
            <person name="Morowitz M.J."/>
            <person name="Banfield J.F."/>
        </authorList>
    </citation>
    <scope>NUCLEOTIDE SEQUENCE [LARGE SCALE GENOMIC DNA]</scope>
    <source>
        <strain evidence="2">S2_005_002_R2_29</strain>
    </source>
</reference>
<dbReference type="AlphaFoldDB" id="A0A2W5Q0H8"/>
<comment type="caution">
    <text evidence="2">The sequence shown here is derived from an EMBL/GenBank/DDBJ whole genome shotgun (WGS) entry which is preliminary data.</text>
</comment>
<name>A0A2W5Q0H8_9BACT</name>
<evidence type="ECO:0000313" key="2">
    <source>
        <dbReference type="EMBL" id="PZQ48273.1"/>
    </source>
</evidence>
<sequence length="271" mass="29788">MCSLFLLVFGLLPQKAHAELTITPNVVLIQGRDRFAEVNLINTGDSATTYQIGWRFFKMTETGYQPVEASLTPFDLSQNVVFTPRTVTLEPGVRQKVRLALRLKSEPPAPGDYRAHLSFKMVSDPLASLKAKKNAPGEHKNIVGVGMKVGYSIPIIYRVGESNSVVTIDKAAFQINPKNKKPEATVTFSRGEGAYGVVGHLYLYHKPASGEEKLVGEISNANIFSELKSRTLTIPLNVETLSGGALHVVYMKTESKNQKDIIAERSFPIGQ</sequence>
<proteinExistence type="predicted"/>
<dbReference type="SUPFAM" id="SSF49354">
    <property type="entry name" value="PapD-like"/>
    <property type="match status" value="1"/>
</dbReference>
<evidence type="ECO:0008006" key="4">
    <source>
        <dbReference type="Google" id="ProtNLM"/>
    </source>
</evidence>
<organism evidence="2 3">
    <name type="scientific">Micavibrio aeruginosavorus</name>
    <dbReference type="NCBI Taxonomy" id="349221"/>
    <lineage>
        <taxon>Bacteria</taxon>
        <taxon>Pseudomonadati</taxon>
        <taxon>Bdellovibrionota</taxon>
        <taxon>Bdellovibrionia</taxon>
        <taxon>Bdellovibrionales</taxon>
        <taxon>Pseudobdellovibrionaceae</taxon>
        <taxon>Micavibrio</taxon>
    </lineage>
</organism>
<dbReference type="EMBL" id="QFQB01000006">
    <property type="protein sequence ID" value="PZQ48273.1"/>
    <property type="molecule type" value="Genomic_DNA"/>
</dbReference>
<evidence type="ECO:0000256" key="1">
    <source>
        <dbReference type="SAM" id="SignalP"/>
    </source>
</evidence>
<accession>A0A2W5Q0H8</accession>
<dbReference type="InterPro" id="IPR008962">
    <property type="entry name" value="PapD-like_sf"/>
</dbReference>
<protein>
    <recommendedName>
        <fullName evidence="4">Pili assembly chaperone N-terminal domain-containing protein</fullName>
    </recommendedName>
</protein>
<evidence type="ECO:0000313" key="3">
    <source>
        <dbReference type="Proteomes" id="UP000249417"/>
    </source>
</evidence>
<keyword evidence="1" id="KW-0732">Signal</keyword>